<evidence type="ECO:0000256" key="5">
    <source>
        <dbReference type="ARBA" id="ARBA00023163"/>
    </source>
</evidence>
<protein>
    <recommendedName>
        <fullName evidence="7">RWP-RK domain-containing protein</fullName>
    </recommendedName>
</protein>
<evidence type="ECO:0000313" key="9">
    <source>
        <dbReference type="Proteomes" id="UP001157006"/>
    </source>
</evidence>
<reference evidence="8 9" key="1">
    <citation type="submission" date="2023-01" db="EMBL/GenBank/DDBJ databases">
        <authorList>
            <person name="Kreplak J."/>
        </authorList>
    </citation>
    <scope>NUCLEOTIDE SEQUENCE [LARGE SCALE GENOMIC DNA]</scope>
</reference>
<dbReference type="GO" id="GO:0003700">
    <property type="term" value="F:DNA-binding transcription factor activity"/>
    <property type="evidence" value="ECO:0007669"/>
    <property type="project" value="InterPro"/>
</dbReference>
<feature type="domain" description="RWP-RK" evidence="7">
    <location>
        <begin position="134"/>
        <end position="221"/>
    </location>
</feature>
<evidence type="ECO:0000259" key="7">
    <source>
        <dbReference type="PROSITE" id="PS51519"/>
    </source>
</evidence>
<evidence type="ECO:0000313" key="8">
    <source>
        <dbReference type="EMBL" id="CAI8596322.1"/>
    </source>
</evidence>
<evidence type="ECO:0000256" key="4">
    <source>
        <dbReference type="ARBA" id="ARBA00023125"/>
    </source>
</evidence>
<dbReference type="GO" id="GO:0003677">
    <property type="term" value="F:DNA binding"/>
    <property type="evidence" value="ECO:0007669"/>
    <property type="project" value="UniProtKB-KW"/>
</dbReference>
<dbReference type="AlphaFoldDB" id="A0AAV0ZHS2"/>
<organism evidence="8 9">
    <name type="scientific">Vicia faba</name>
    <name type="common">Broad bean</name>
    <name type="synonym">Faba vulgaris</name>
    <dbReference type="NCBI Taxonomy" id="3906"/>
    <lineage>
        <taxon>Eukaryota</taxon>
        <taxon>Viridiplantae</taxon>
        <taxon>Streptophyta</taxon>
        <taxon>Embryophyta</taxon>
        <taxon>Tracheophyta</taxon>
        <taxon>Spermatophyta</taxon>
        <taxon>Magnoliopsida</taxon>
        <taxon>eudicotyledons</taxon>
        <taxon>Gunneridae</taxon>
        <taxon>Pentapetalae</taxon>
        <taxon>rosids</taxon>
        <taxon>fabids</taxon>
        <taxon>Fabales</taxon>
        <taxon>Fabaceae</taxon>
        <taxon>Papilionoideae</taxon>
        <taxon>50 kb inversion clade</taxon>
        <taxon>NPAAA clade</taxon>
        <taxon>Hologalegina</taxon>
        <taxon>IRL clade</taxon>
        <taxon>Fabeae</taxon>
        <taxon>Vicia</taxon>
    </lineage>
</organism>
<name>A0AAV0ZHS2_VICFA</name>
<evidence type="ECO:0000256" key="1">
    <source>
        <dbReference type="ARBA" id="ARBA00004049"/>
    </source>
</evidence>
<evidence type="ECO:0000256" key="6">
    <source>
        <dbReference type="ARBA" id="ARBA00023242"/>
    </source>
</evidence>
<proteinExistence type="predicted"/>
<evidence type="ECO:0000256" key="2">
    <source>
        <dbReference type="ARBA" id="ARBA00023015"/>
    </source>
</evidence>
<comment type="function">
    <text evidence="1">Putative transcription factor.</text>
</comment>
<dbReference type="InterPro" id="IPR044607">
    <property type="entry name" value="RKD-like"/>
</dbReference>
<sequence length="286" mass="33610">MENIDQLPVWKYDHAMQDYDPFLPPFPSSSYDNNNNFLYRGNSSDGYISKDWSSHYGFPMQDTCFDAIPIKEYYHPEYQYETFPNELSTQISIQDYGFCDAKNEILTWSEIDAGLYSDENVFSISNNVVENNATENVKGKRCREENNNSARMLTRKNISEYFYMPISQAARELNVGLTHLKKRCRDLGIQRWPHRKLMSLQTLIKNVQEQGNESDEKIMNAVEILKKEMKMVEEKPDLQLEENTKRLRQACFKANYKKRRLMVMSLMDQQHSSLSESESVNNYKMG</sequence>
<dbReference type="PANTHER" id="PTHR46373:SF20">
    <property type="entry name" value="PROTEIN RKD1"/>
    <property type="match status" value="1"/>
</dbReference>
<dbReference type="Pfam" id="PF02042">
    <property type="entry name" value="RWP-RK"/>
    <property type="match status" value="1"/>
</dbReference>
<keyword evidence="9" id="KW-1185">Reference proteome</keyword>
<keyword evidence="6" id="KW-0539">Nucleus</keyword>
<keyword evidence="3" id="KW-0175">Coiled coil</keyword>
<dbReference type="PROSITE" id="PS51519">
    <property type="entry name" value="RWP_RK"/>
    <property type="match status" value="1"/>
</dbReference>
<dbReference type="InterPro" id="IPR003035">
    <property type="entry name" value="RWP-RK_dom"/>
</dbReference>
<keyword evidence="2" id="KW-0805">Transcription regulation</keyword>
<evidence type="ECO:0000256" key="3">
    <source>
        <dbReference type="ARBA" id="ARBA00023054"/>
    </source>
</evidence>
<keyword evidence="4" id="KW-0238">DNA-binding</keyword>
<dbReference type="PANTHER" id="PTHR46373">
    <property type="entry name" value="PROTEIN RKD4"/>
    <property type="match status" value="1"/>
</dbReference>
<dbReference type="Proteomes" id="UP001157006">
    <property type="component" value="Chromosome 2"/>
</dbReference>
<accession>A0AAV0ZHS2</accession>
<gene>
    <name evidence="8" type="ORF">VFH_II029520</name>
</gene>
<dbReference type="EMBL" id="OX451737">
    <property type="protein sequence ID" value="CAI8596322.1"/>
    <property type="molecule type" value="Genomic_DNA"/>
</dbReference>
<keyword evidence="5" id="KW-0804">Transcription</keyword>